<dbReference type="CDD" id="cd03257">
    <property type="entry name" value="ABC_NikE_OppD_transporters"/>
    <property type="match status" value="1"/>
</dbReference>
<reference evidence="9 10" key="1">
    <citation type="submission" date="2020-08" db="EMBL/GenBank/DDBJ databases">
        <title>Genomic Encyclopedia of Archaeal and Bacterial Type Strains, Phase II (KMG-II): from individual species to whole genera.</title>
        <authorList>
            <person name="Goeker M."/>
        </authorList>
    </citation>
    <scope>NUCLEOTIDE SEQUENCE [LARGE SCALE GENOMIC DNA]</scope>
    <source>
        <strain evidence="9 10">DSM 23288</strain>
    </source>
</reference>
<evidence type="ECO:0000256" key="7">
    <source>
        <dbReference type="ARBA" id="ARBA00023136"/>
    </source>
</evidence>
<dbReference type="InterPro" id="IPR003439">
    <property type="entry name" value="ABC_transporter-like_ATP-bd"/>
</dbReference>
<accession>A0A840IBD0</accession>
<keyword evidence="6 9" id="KW-0067">ATP-binding</keyword>
<evidence type="ECO:0000313" key="9">
    <source>
        <dbReference type="EMBL" id="MBB4661378.1"/>
    </source>
</evidence>
<dbReference type="Gene3D" id="3.40.50.300">
    <property type="entry name" value="P-loop containing nucleotide triphosphate hydrolases"/>
    <property type="match status" value="1"/>
</dbReference>
<dbReference type="InterPro" id="IPR003593">
    <property type="entry name" value="AAA+_ATPase"/>
</dbReference>
<organism evidence="9 10">
    <name type="scientific">Conexibacter arvalis</name>
    <dbReference type="NCBI Taxonomy" id="912552"/>
    <lineage>
        <taxon>Bacteria</taxon>
        <taxon>Bacillati</taxon>
        <taxon>Actinomycetota</taxon>
        <taxon>Thermoleophilia</taxon>
        <taxon>Solirubrobacterales</taxon>
        <taxon>Conexibacteraceae</taxon>
        <taxon>Conexibacter</taxon>
    </lineage>
</organism>
<evidence type="ECO:0000256" key="3">
    <source>
        <dbReference type="ARBA" id="ARBA00022448"/>
    </source>
</evidence>
<feature type="domain" description="ABC transporter" evidence="8">
    <location>
        <begin position="5"/>
        <end position="254"/>
    </location>
</feature>
<comment type="similarity">
    <text evidence="2">Belongs to the ABC transporter superfamily.</text>
</comment>
<comment type="caution">
    <text evidence="9">The sequence shown here is derived from an EMBL/GenBank/DDBJ whole genome shotgun (WGS) entry which is preliminary data.</text>
</comment>
<dbReference type="Proteomes" id="UP000585272">
    <property type="component" value="Unassembled WGS sequence"/>
</dbReference>
<dbReference type="InterPro" id="IPR027417">
    <property type="entry name" value="P-loop_NTPase"/>
</dbReference>
<evidence type="ECO:0000256" key="2">
    <source>
        <dbReference type="ARBA" id="ARBA00005417"/>
    </source>
</evidence>
<dbReference type="PANTHER" id="PTHR43297:SF2">
    <property type="entry name" value="DIPEPTIDE TRANSPORT ATP-BINDING PROTEIN DPPD"/>
    <property type="match status" value="1"/>
</dbReference>
<evidence type="ECO:0000256" key="4">
    <source>
        <dbReference type="ARBA" id="ARBA00022475"/>
    </source>
</evidence>
<comment type="subcellular location">
    <subcellularLocation>
        <location evidence="1">Cell membrane</location>
        <topology evidence="1">Peripheral membrane protein</topology>
    </subcellularLocation>
</comment>
<protein>
    <submittedName>
        <fullName evidence="9">Oligopeptide/dipeptide ABC transporter ATP-binding protein</fullName>
    </submittedName>
</protein>
<dbReference type="RefSeq" id="WP_183339493.1">
    <property type="nucleotide sequence ID" value="NZ_JACHNU010000001.1"/>
</dbReference>
<dbReference type="GO" id="GO:0016887">
    <property type="term" value="F:ATP hydrolysis activity"/>
    <property type="evidence" value="ECO:0007669"/>
    <property type="project" value="InterPro"/>
</dbReference>
<dbReference type="PROSITE" id="PS00211">
    <property type="entry name" value="ABC_TRANSPORTER_1"/>
    <property type="match status" value="1"/>
</dbReference>
<keyword evidence="3" id="KW-0813">Transport</keyword>
<dbReference type="InterPro" id="IPR017871">
    <property type="entry name" value="ABC_transporter-like_CS"/>
</dbReference>
<dbReference type="FunFam" id="3.40.50.300:FF:000016">
    <property type="entry name" value="Oligopeptide ABC transporter ATP-binding component"/>
    <property type="match status" value="1"/>
</dbReference>
<dbReference type="NCBIfam" id="TIGR01727">
    <property type="entry name" value="oligo_HPY"/>
    <property type="match status" value="1"/>
</dbReference>
<evidence type="ECO:0000256" key="5">
    <source>
        <dbReference type="ARBA" id="ARBA00022741"/>
    </source>
</evidence>
<evidence type="ECO:0000256" key="1">
    <source>
        <dbReference type="ARBA" id="ARBA00004202"/>
    </source>
</evidence>
<keyword evidence="7" id="KW-0472">Membrane</keyword>
<dbReference type="AlphaFoldDB" id="A0A840IBD0"/>
<dbReference type="SMART" id="SM00382">
    <property type="entry name" value="AAA"/>
    <property type="match status" value="1"/>
</dbReference>
<dbReference type="PANTHER" id="PTHR43297">
    <property type="entry name" value="OLIGOPEPTIDE TRANSPORT ATP-BINDING PROTEIN APPD"/>
    <property type="match status" value="1"/>
</dbReference>
<dbReference type="GO" id="GO:0005524">
    <property type="term" value="F:ATP binding"/>
    <property type="evidence" value="ECO:0007669"/>
    <property type="project" value="UniProtKB-KW"/>
</dbReference>
<dbReference type="GO" id="GO:0015833">
    <property type="term" value="P:peptide transport"/>
    <property type="evidence" value="ECO:0007669"/>
    <property type="project" value="InterPro"/>
</dbReference>
<name>A0A840IBD0_9ACTN</name>
<keyword evidence="4" id="KW-1003">Cell membrane</keyword>
<dbReference type="InterPro" id="IPR013563">
    <property type="entry name" value="Oligopep_ABC_C"/>
</dbReference>
<gene>
    <name evidence="9" type="ORF">BDZ31_000951</name>
</gene>
<dbReference type="PROSITE" id="PS50893">
    <property type="entry name" value="ABC_TRANSPORTER_2"/>
    <property type="match status" value="1"/>
</dbReference>
<dbReference type="SUPFAM" id="SSF52540">
    <property type="entry name" value="P-loop containing nucleoside triphosphate hydrolases"/>
    <property type="match status" value="1"/>
</dbReference>
<keyword evidence="10" id="KW-1185">Reference proteome</keyword>
<dbReference type="InterPro" id="IPR050388">
    <property type="entry name" value="ABC_Ni/Peptide_Import"/>
</dbReference>
<proteinExistence type="inferred from homology"/>
<dbReference type="Pfam" id="PF00005">
    <property type="entry name" value="ABC_tran"/>
    <property type="match status" value="1"/>
</dbReference>
<dbReference type="GO" id="GO:0005886">
    <property type="term" value="C:plasma membrane"/>
    <property type="evidence" value="ECO:0007669"/>
    <property type="project" value="UniProtKB-SubCell"/>
</dbReference>
<sequence>MSALLEIEGLSVTIRRGRHESTPVRSVDLRVDAGEVAGVVGETGCGKTLTGLATLGLLPPGSVARGSVRVAGREVTTMDERTLRELRGREVAMVFQNAATAFDPVTTIGRQLTRVIGMRDRSRGGAATAAAVERLRSVGLPEPDRVMGSYPHQLSGGMLQRAMIALALSARPRLIVADEPTTALDVTVARRVRRLLLTLQQEHGFGVVFITHDLAEARDLCTSVNVLYAGTVVESGPVEQVLDGPAHPYTRALLAALPRLDAPARRLASLAGTVPRSDAAVAGCLFANRCAEAFERCRHERPRSRAVDDDRTAACHLWEEAR</sequence>
<dbReference type="EMBL" id="JACHNU010000001">
    <property type="protein sequence ID" value="MBB4661378.1"/>
    <property type="molecule type" value="Genomic_DNA"/>
</dbReference>
<dbReference type="Pfam" id="PF08352">
    <property type="entry name" value="oligo_HPY"/>
    <property type="match status" value="1"/>
</dbReference>
<evidence type="ECO:0000313" key="10">
    <source>
        <dbReference type="Proteomes" id="UP000585272"/>
    </source>
</evidence>
<evidence type="ECO:0000259" key="8">
    <source>
        <dbReference type="PROSITE" id="PS50893"/>
    </source>
</evidence>
<evidence type="ECO:0000256" key="6">
    <source>
        <dbReference type="ARBA" id="ARBA00022840"/>
    </source>
</evidence>
<keyword evidence="5" id="KW-0547">Nucleotide-binding</keyword>